<comment type="caution">
    <text evidence="1">The sequence shown here is derived from an EMBL/GenBank/DDBJ whole genome shotgun (WGS) entry which is preliminary data.</text>
</comment>
<accession>X1NNR6</accession>
<dbReference type="EMBL" id="BARV01024282">
    <property type="protein sequence ID" value="GAI45657.1"/>
    <property type="molecule type" value="Genomic_DNA"/>
</dbReference>
<proteinExistence type="predicted"/>
<sequence>ASTPIGHAGHWYAVGRKQQLGAPFQFGHQ</sequence>
<organism evidence="1">
    <name type="scientific">marine sediment metagenome</name>
    <dbReference type="NCBI Taxonomy" id="412755"/>
    <lineage>
        <taxon>unclassified sequences</taxon>
        <taxon>metagenomes</taxon>
        <taxon>ecological metagenomes</taxon>
    </lineage>
</organism>
<evidence type="ECO:0000313" key="1">
    <source>
        <dbReference type="EMBL" id="GAI45657.1"/>
    </source>
</evidence>
<reference evidence="1" key="1">
    <citation type="journal article" date="2014" name="Front. Microbiol.">
        <title>High frequency of phylogenetically diverse reductive dehalogenase-homologous genes in deep subseafloor sedimentary metagenomes.</title>
        <authorList>
            <person name="Kawai M."/>
            <person name="Futagami T."/>
            <person name="Toyoda A."/>
            <person name="Takaki Y."/>
            <person name="Nishi S."/>
            <person name="Hori S."/>
            <person name="Arai W."/>
            <person name="Tsubouchi T."/>
            <person name="Morono Y."/>
            <person name="Uchiyama I."/>
            <person name="Ito T."/>
            <person name="Fujiyama A."/>
            <person name="Inagaki F."/>
            <person name="Takami H."/>
        </authorList>
    </citation>
    <scope>NUCLEOTIDE SEQUENCE</scope>
    <source>
        <strain evidence="1">Expedition CK06-06</strain>
    </source>
</reference>
<gene>
    <name evidence="1" type="ORF">S06H3_39657</name>
</gene>
<feature type="non-terminal residue" evidence="1">
    <location>
        <position position="1"/>
    </location>
</feature>
<name>X1NNR6_9ZZZZ</name>
<protein>
    <submittedName>
        <fullName evidence="1">Uncharacterized protein</fullName>
    </submittedName>
</protein>
<dbReference type="AlphaFoldDB" id="X1NNR6"/>